<proteinExistence type="predicted"/>
<keyword evidence="1" id="KW-1015">Disulfide bond</keyword>
<gene>
    <name evidence="3" type="ORF">TOA249_LOCUS6738</name>
</gene>
<dbReference type="PROSITE" id="PS01186">
    <property type="entry name" value="EGF_2"/>
    <property type="match status" value="1"/>
</dbReference>
<sequence length="166" mass="18576">MSDNHVSAELVIPAQSKGHRSRHARYDEQPNMLPSDQGKCNCSKDSLCVGIVNNRSICLCPLAKTSPRCCRDSICHKTMCMNGGLCVPYDDRISFTNFMCICQDGFSGEKCEHKDFQIEISFSGVSTSQAILLRHSDWSYACVVIERLATVILDVKFNLWKSKTMA</sequence>
<dbReference type="InterPro" id="IPR000742">
    <property type="entry name" value="EGF"/>
</dbReference>
<dbReference type="PROSITE" id="PS00022">
    <property type="entry name" value="EGF_1"/>
    <property type="match status" value="1"/>
</dbReference>
<dbReference type="PROSITE" id="PS50026">
    <property type="entry name" value="EGF_3"/>
    <property type="match status" value="1"/>
</dbReference>
<dbReference type="EMBL" id="CAJOBS010000291">
    <property type="protein sequence ID" value="CAF4544440.1"/>
    <property type="molecule type" value="Genomic_DNA"/>
</dbReference>
<comment type="caution">
    <text evidence="1">Lacks conserved residue(s) required for the propagation of feature annotation.</text>
</comment>
<keyword evidence="1" id="KW-0245">EGF-like domain</keyword>
<name>A0A820YGA9_9BILA</name>
<dbReference type="Pfam" id="PF00008">
    <property type="entry name" value="EGF"/>
    <property type="match status" value="1"/>
</dbReference>
<evidence type="ECO:0000256" key="1">
    <source>
        <dbReference type="PROSITE-ProRule" id="PRU00076"/>
    </source>
</evidence>
<feature type="domain" description="EGF-like" evidence="2">
    <location>
        <begin position="71"/>
        <end position="112"/>
    </location>
</feature>
<feature type="disulfide bond" evidence="1">
    <location>
        <begin position="102"/>
        <end position="111"/>
    </location>
</feature>
<dbReference type="Proteomes" id="UP000663838">
    <property type="component" value="Unassembled WGS sequence"/>
</dbReference>
<dbReference type="AlphaFoldDB" id="A0A820YGA9"/>
<evidence type="ECO:0000313" key="3">
    <source>
        <dbReference type="EMBL" id="CAF4544440.1"/>
    </source>
</evidence>
<dbReference type="SMART" id="SM00181">
    <property type="entry name" value="EGF"/>
    <property type="match status" value="1"/>
</dbReference>
<dbReference type="Gene3D" id="2.10.25.10">
    <property type="entry name" value="Laminin"/>
    <property type="match status" value="1"/>
</dbReference>
<organism evidence="3 4">
    <name type="scientific">Rotaria socialis</name>
    <dbReference type="NCBI Taxonomy" id="392032"/>
    <lineage>
        <taxon>Eukaryota</taxon>
        <taxon>Metazoa</taxon>
        <taxon>Spiralia</taxon>
        <taxon>Gnathifera</taxon>
        <taxon>Rotifera</taxon>
        <taxon>Eurotatoria</taxon>
        <taxon>Bdelloidea</taxon>
        <taxon>Philodinida</taxon>
        <taxon>Philodinidae</taxon>
        <taxon>Rotaria</taxon>
    </lineage>
</organism>
<accession>A0A820YGA9</accession>
<dbReference type="SUPFAM" id="SSF57196">
    <property type="entry name" value="EGF/Laminin"/>
    <property type="match status" value="1"/>
</dbReference>
<protein>
    <recommendedName>
        <fullName evidence="2">EGF-like domain-containing protein</fullName>
    </recommendedName>
</protein>
<evidence type="ECO:0000259" key="2">
    <source>
        <dbReference type="PROSITE" id="PS50026"/>
    </source>
</evidence>
<comment type="caution">
    <text evidence="3">The sequence shown here is derived from an EMBL/GenBank/DDBJ whole genome shotgun (WGS) entry which is preliminary data.</text>
</comment>
<evidence type="ECO:0000313" key="4">
    <source>
        <dbReference type="Proteomes" id="UP000663838"/>
    </source>
</evidence>
<reference evidence="3" key="1">
    <citation type="submission" date="2021-02" db="EMBL/GenBank/DDBJ databases">
        <authorList>
            <person name="Nowell W R."/>
        </authorList>
    </citation>
    <scope>NUCLEOTIDE SEQUENCE</scope>
</reference>